<name>A0ABV8XMP1_9DEIO</name>
<dbReference type="PROSITE" id="PS51186">
    <property type="entry name" value="GNAT"/>
    <property type="match status" value="1"/>
</dbReference>
<dbReference type="InterPro" id="IPR016181">
    <property type="entry name" value="Acyl_CoA_acyltransferase"/>
</dbReference>
<keyword evidence="2" id="KW-0808">Transferase</keyword>
<evidence type="ECO:0000313" key="3">
    <source>
        <dbReference type="Proteomes" id="UP001595998"/>
    </source>
</evidence>
<dbReference type="RefSeq" id="WP_380038416.1">
    <property type="nucleotide sequence ID" value="NZ_JBHSEH010000005.1"/>
</dbReference>
<comment type="caution">
    <text evidence="2">The sequence shown here is derived from an EMBL/GenBank/DDBJ whole genome shotgun (WGS) entry which is preliminary data.</text>
</comment>
<dbReference type="GO" id="GO:0016746">
    <property type="term" value="F:acyltransferase activity"/>
    <property type="evidence" value="ECO:0007669"/>
    <property type="project" value="UniProtKB-KW"/>
</dbReference>
<dbReference type="EMBL" id="JBHSEH010000005">
    <property type="protein sequence ID" value="MFC4425872.1"/>
    <property type="molecule type" value="Genomic_DNA"/>
</dbReference>
<keyword evidence="2" id="KW-0012">Acyltransferase</keyword>
<dbReference type="SUPFAM" id="SSF55729">
    <property type="entry name" value="Acyl-CoA N-acyltransferases (Nat)"/>
    <property type="match status" value="1"/>
</dbReference>
<dbReference type="Gene3D" id="3.40.630.30">
    <property type="match status" value="1"/>
</dbReference>
<gene>
    <name evidence="2" type="ORF">ACFOZ9_06570</name>
</gene>
<organism evidence="2 3">
    <name type="scientific">Deinococcus navajonensis</name>
    <dbReference type="NCBI Taxonomy" id="309884"/>
    <lineage>
        <taxon>Bacteria</taxon>
        <taxon>Thermotogati</taxon>
        <taxon>Deinococcota</taxon>
        <taxon>Deinococci</taxon>
        <taxon>Deinococcales</taxon>
        <taxon>Deinococcaceae</taxon>
        <taxon>Deinococcus</taxon>
    </lineage>
</organism>
<evidence type="ECO:0000313" key="2">
    <source>
        <dbReference type="EMBL" id="MFC4425872.1"/>
    </source>
</evidence>
<dbReference type="Proteomes" id="UP001595998">
    <property type="component" value="Unassembled WGS sequence"/>
</dbReference>
<reference evidence="3" key="1">
    <citation type="journal article" date="2019" name="Int. J. Syst. Evol. Microbiol.">
        <title>The Global Catalogue of Microorganisms (GCM) 10K type strain sequencing project: providing services to taxonomists for standard genome sequencing and annotation.</title>
        <authorList>
            <consortium name="The Broad Institute Genomics Platform"/>
            <consortium name="The Broad Institute Genome Sequencing Center for Infectious Disease"/>
            <person name="Wu L."/>
            <person name="Ma J."/>
        </authorList>
    </citation>
    <scope>NUCLEOTIDE SEQUENCE [LARGE SCALE GENOMIC DNA]</scope>
    <source>
        <strain evidence="3">CCUG 56029</strain>
    </source>
</reference>
<dbReference type="EC" id="2.3.1.-" evidence="2"/>
<sequence length="106" mass="11451">MPNLRHPEGVWLAVTPDGEWVGISELHMEIAARPGTVQNGLTGVLPGWRGQGLALALKLAAARSALARGHTQARTNNHSINRPMLAVNEKLGFVRESATITLRKEV</sequence>
<proteinExistence type="predicted"/>
<dbReference type="InterPro" id="IPR000182">
    <property type="entry name" value="GNAT_dom"/>
</dbReference>
<feature type="domain" description="N-acetyltransferase" evidence="1">
    <location>
        <begin position="1"/>
        <end position="106"/>
    </location>
</feature>
<protein>
    <submittedName>
        <fullName evidence="2">GNAT family N-acetyltransferase</fullName>
        <ecNumber evidence="2">2.3.1.-</ecNumber>
    </submittedName>
</protein>
<accession>A0ABV8XMP1</accession>
<keyword evidence="3" id="KW-1185">Reference proteome</keyword>
<dbReference type="Pfam" id="PF00583">
    <property type="entry name" value="Acetyltransf_1"/>
    <property type="match status" value="1"/>
</dbReference>
<evidence type="ECO:0000259" key="1">
    <source>
        <dbReference type="PROSITE" id="PS51186"/>
    </source>
</evidence>